<dbReference type="EC" id="3.6.5.3" evidence="3"/>
<dbReference type="InterPro" id="IPR000795">
    <property type="entry name" value="T_Tr_GTP-bd_dom"/>
</dbReference>
<evidence type="ECO:0000256" key="3">
    <source>
        <dbReference type="ARBA" id="ARBA00011986"/>
    </source>
</evidence>
<comment type="caution">
    <text evidence="16">The sequence shown here is derived from an EMBL/GenBank/DDBJ whole genome shotgun (WGS) entry which is preliminary data.</text>
</comment>
<comment type="catalytic activity">
    <reaction evidence="13">
        <text>GTP + H2O = GDP + phosphate + H(+)</text>
        <dbReference type="Rhea" id="RHEA:19669"/>
        <dbReference type="ChEBI" id="CHEBI:15377"/>
        <dbReference type="ChEBI" id="CHEBI:15378"/>
        <dbReference type="ChEBI" id="CHEBI:37565"/>
        <dbReference type="ChEBI" id="CHEBI:43474"/>
        <dbReference type="ChEBI" id="CHEBI:58189"/>
        <dbReference type="EC" id="3.6.5.3"/>
    </reaction>
</comment>
<evidence type="ECO:0000256" key="4">
    <source>
        <dbReference type="ARBA" id="ARBA00013824"/>
    </source>
</evidence>
<dbReference type="GO" id="GO:0003743">
    <property type="term" value="F:translation initiation factor activity"/>
    <property type="evidence" value="ECO:0007669"/>
    <property type="project" value="UniProtKB-KW"/>
</dbReference>
<feature type="compositionally biased region" description="Basic and acidic residues" evidence="14">
    <location>
        <begin position="323"/>
        <end position="340"/>
    </location>
</feature>
<dbReference type="Gene3D" id="3.40.50.10050">
    <property type="entry name" value="Translation initiation factor IF- 2, domain 3"/>
    <property type="match status" value="1"/>
</dbReference>
<dbReference type="FunFam" id="2.40.30.10:FF:000026">
    <property type="entry name" value="Eukaryotic translation initiation factor 5B"/>
    <property type="match status" value="1"/>
</dbReference>
<evidence type="ECO:0000256" key="13">
    <source>
        <dbReference type="ARBA" id="ARBA00048107"/>
    </source>
</evidence>
<dbReference type="NCBIfam" id="TIGR00231">
    <property type="entry name" value="small_GTP"/>
    <property type="match status" value="1"/>
</dbReference>
<evidence type="ECO:0000256" key="7">
    <source>
        <dbReference type="ARBA" id="ARBA00022723"/>
    </source>
</evidence>
<gene>
    <name evidence="16" type="ORF">PEGY_LOCUS10272</name>
</gene>
<dbReference type="SUPFAM" id="SSF52540">
    <property type="entry name" value="P-loop containing nucleoside triphosphate hydrolases"/>
    <property type="match status" value="1"/>
</dbReference>
<comment type="subcellular location">
    <subcellularLocation>
        <location evidence="1">Cytoplasm</location>
    </subcellularLocation>
</comment>
<feature type="compositionally biased region" description="Acidic residues" evidence="14">
    <location>
        <begin position="68"/>
        <end position="80"/>
    </location>
</feature>
<evidence type="ECO:0000256" key="12">
    <source>
        <dbReference type="ARBA" id="ARBA00032478"/>
    </source>
</evidence>
<feature type="compositionally biased region" description="Basic and acidic residues" evidence="14">
    <location>
        <begin position="380"/>
        <end position="393"/>
    </location>
</feature>
<feature type="domain" description="Tr-type G" evidence="15">
    <location>
        <begin position="451"/>
        <end position="669"/>
    </location>
</feature>
<dbReference type="FunFam" id="3.40.50.300:FF:000112">
    <property type="entry name" value="Eukaryotic translation initiation factor 5B"/>
    <property type="match status" value="1"/>
</dbReference>
<dbReference type="SUPFAM" id="SSF52156">
    <property type="entry name" value="Initiation factor IF2/eIF5b, domain 3"/>
    <property type="match status" value="1"/>
</dbReference>
<keyword evidence="17" id="KW-1185">Reference proteome</keyword>
<dbReference type="GO" id="GO:0046872">
    <property type="term" value="F:metal ion binding"/>
    <property type="evidence" value="ECO:0007669"/>
    <property type="project" value="UniProtKB-KW"/>
</dbReference>
<protein>
    <recommendedName>
        <fullName evidence="4">Eukaryotic translation initiation factor 5B</fullName>
        <ecNumber evidence="3">3.6.5.3</ecNumber>
    </recommendedName>
    <alternativeName>
        <fullName evidence="12">Translation initiation factor IF-2</fullName>
    </alternativeName>
</protein>
<evidence type="ECO:0000256" key="14">
    <source>
        <dbReference type="SAM" id="MobiDB-lite"/>
    </source>
</evidence>
<dbReference type="GO" id="GO:0005739">
    <property type="term" value="C:mitochondrion"/>
    <property type="evidence" value="ECO:0007669"/>
    <property type="project" value="TreeGrafter"/>
</dbReference>
<evidence type="ECO:0000256" key="1">
    <source>
        <dbReference type="ARBA" id="ARBA00004496"/>
    </source>
</evidence>
<accession>A0A9W4KNY8</accession>
<evidence type="ECO:0000313" key="17">
    <source>
        <dbReference type="Proteomes" id="UP001154252"/>
    </source>
</evidence>
<dbReference type="Proteomes" id="UP001154252">
    <property type="component" value="Unassembled WGS sequence"/>
</dbReference>
<feature type="compositionally biased region" description="Low complexity" evidence="14">
    <location>
        <begin position="192"/>
        <end position="202"/>
    </location>
</feature>
<dbReference type="PRINTS" id="PR00315">
    <property type="entry name" value="ELONGATNFCT"/>
</dbReference>
<evidence type="ECO:0000256" key="9">
    <source>
        <dbReference type="ARBA" id="ARBA00022801"/>
    </source>
</evidence>
<reference evidence="16" key="1">
    <citation type="submission" date="2021-07" db="EMBL/GenBank/DDBJ databases">
        <authorList>
            <person name="Branca A.L. A."/>
        </authorList>
    </citation>
    <scope>NUCLEOTIDE SEQUENCE</scope>
</reference>
<keyword evidence="7" id="KW-0479">Metal-binding</keyword>
<comment type="similarity">
    <text evidence="2">Belongs to the TRAFAC class translation factor GTPase superfamily. Classic translation factor GTPase family. IF-2 subfamily.</text>
</comment>
<dbReference type="InterPro" id="IPR027417">
    <property type="entry name" value="P-loop_NTPase"/>
</dbReference>
<dbReference type="InterPro" id="IPR015760">
    <property type="entry name" value="TIF_IF2"/>
</dbReference>
<feature type="compositionally biased region" description="Acidic residues" evidence="14">
    <location>
        <begin position="394"/>
        <end position="417"/>
    </location>
</feature>
<evidence type="ECO:0000256" key="8">
    <source>
        <dbReference type="ARBA" id="ARBA00022741"/>
    </source>
</evidence>
<evidence type="ECO:0000256" key="6">
    <source>
        <dbReference type="ARBA" id="ARBA00022540"/>
    </source>
</evidence>
<dbReference type="InterPro" id="IPR023115">
    <property type="entry name" value="TIF_IF2_dom3"/>
</dbReference>
<feature type="compositionally biased region" description="Basic and acidic residues" evidence="14">
    <location>
        <begin position="203"/>
        <end position="219"/>
    </location>
</feature>
<feature type="compositionally biased region" description="Basic and acidic residues" evidence="14">
    <location>
        <begin position="290"/>
        <end position="300"/>
    </location>
</feature>
<feature type="compositionally biased region" description="Basic and acidic residues" evidence="14">
    <location>
        <begin position="156"/>
        <end position="173"/>
    </location>
</feature>
<dbReference type="InterPro" id="IPR009000">
    <property type="entry name" value="Transl_B-barrel_sf"/>
</dbReference>
<evidence type="ECO:0000313" key="16">
    <source>
        <dbReference type="EMBL" id="CAG8909480.1"/>
    </source>
</evidence>
<sequence>MAPKKKGNKRQEEDWEADLGESAPTAAPADEQPQEDANEDAAPVGGLMAALRKNKAKKAKKGKVNDFVEGEDAEGADADDLASKQPEEGNFDEDDVFAGKKTKPIKEVAKPAAEPQPEGEFRVKSKKEKEREKKEKEKQRKKEQAATKKKLTPAQEKAEAKKTATAEAKKDEVAPAAPAPETGKKKKLPPHLAALQKQQELLRQQREEEERIAAEERAAAAKQKLLDEEEEKKRAEARERKKEKEREKKEQLRKEGKLLTKAQREAKERNELRMQQMLAAGGKVAGLEEGGDKKQRPVYEHKKKRAGKKQEEDLEAAAARAQAQREAEDRKREAEEKSKAEAAAAAAAAAAPAEEDAIEDWEQAADEDVKDSWDAESDVEEKPAEEAPAQKDEKEEEPASESDSDESSDEDSSDEEQSANQRAIQARKAEAAERRKQKHEEAMAARSKDDLRSPICCILGHVDTGKTKLLDKIRQTNVQEGEAGGITQQIGATYFPVEALRTKTQVVNKDGKFEFKVPGLLIIDTPGHESFSNLRSRGSSLCNIAILVVDIMHGLEPQTLESMRLLRDRKTPFIVALNKIDRLYGWKKIDNNGFEDSLAMQNKGVQNEFRTRLEATKLAFAEQGFNSELFFENKSMSRNVSLVPTSAHTGEGVPDMLKLLTSLSQDRMTSALMYLSEVECTVLEVKVIEGLGTTIDVILSNGVLREGDRIVMCGLNGPITTNIRALLTPAPLKELRLKSQYVHNKEVKAALGVKIAANDLEHAIAGSRMLVVGPDDDEEDLEEEVMSDLENLLSRVSTDQRGVTVQASTLGSLEALLEFLKVSKIPVANISIGPVYRRDVMMAGTMLEKSKEHAVMLCFDVKVDKEAMAYANEIGVKIFTADIIYHLFDSFTAHMAQITEQRKEEAKLLAIFPCVIKPIAVFNKTDPIVIGVDVIEGSLRLHTPLAAVRTNAAGVREIVDIGRVTSIERDHKPVPVCKRGQPSVAVKVEGPNQPMYGRHLEEKDQLISHISRKSIDTLKEFYRSEVSMEEWALVKKLKPVFDIP</sequence>
<organism evidence="16 17">
    <name type="scientific">Penicillium egyptiacum</name>
    <dbReference type="NCBI Taxonomy" id="1303716"/>
    <lineage>
        <taxon>Eukaryota</taxon>
        <taxon>Fungi</taxon>
        <taxon>Dikarya</taxon>
        <taxon>Ascomycota</taxon>
        <taxon>Pezizomycotina</taxon>
        <taxon>Eurotiomycetes</taxon>
        <taxon>Eurotiomycetidae</taxon>
        <taxon>Eurotiales</taxon>
        <taxon>Aspergillaceae</taxon>
        <taxon>Penicillium</taxon>
    </lineage>
</organism>
<evidence type="ECO:0000259" key="15">
    <source>
        <dbReference type="PROSITE" id="PS51722"/>
    </source>
</evidence>
<keyword evidence="10" id="KW-0648">Protein biosynthesis</keyword>
<dbReference type="GO" id="GO:0005525">
    <property type="term" value="F:GTP binding"/>
    <property type="evidence" value="ECO:0007669"/>
    <property type="project" value="UniProtKB-KW"/>
</dbReference>
<name>A0A9W4KNY8_9EURO</name>
<feature type="region of interest" description="Disordered" evidence="14">
    <location>
        <begin position="1"/>
        <end position="447"/>
    </location>
</feature>
<feature type="compositionally biased region" description="Basic residues" evidence="14">
    <location>
        <begin position="52"/>
        <end position="62"/>
    </location>
</feature>
<dbReference type="FunFam" id="3.40.50.10050:FF:000002">
    <property type="entry name" value="Eukaryotic translation initiation factor 5B"/>
    <property type="match status" value="1"/>
</dbReference>
<dbReference type="AlphaFoldDB" id="A0A9W4KNY8"/>
<dbReference type="InterPro" id="IPR036925">
    <property type="entry name" value="TIF_IF2_dom3_sf"/>
</dbReference>
<dbReference type="OrthoDB" id="4928at2759"/>
<dbReference type="GO" id="GO:0003924">
    <property type="term" value="F:GTPase activity"/>
    <property type="evidence" value="ECO:0007669"/>
    <property type="project" value="InterPro"/>
</dbReference>
<keyword evidence="8" id="KW-0547">Nucleotide-binding</keyword>
<dbReference type="Pfam" id="PF00009">
    <property type="entry name" value="GTP_EFTU"/>
    <property type="match status" value="1"/>
</dbReference>
<dbReference type="CDD" id="cd03703">
    <property type="entry name" value="aeIF5B_II"/>
    <property type="match status" value="1"/>
</dbReference>
<dbReference type="NCBIfam" id="NF003078">
    <property type="entry name" value="PRK04004.1"/>
    <property type="match status" value="1"/>
</dbReference>
<dbReference type="Gene3D" id="3.40.50.300">
    <property type="entry name" value="P-loop containing nucleotide triphosphate hydrolases"/>
    <property type="match status" value="1"/>
</dbReference>
<evidence type="ECO:0000256" key="11">
    <source>
        <dbReference type="ARBA" id="ARBA00023134"/>
    </source>
</evidence>
<keyword evidence="9" id="KW-0378">Hydrolase</keyword>
<dbReference type="PROSITE" id="PS51722">
    <property type="entry name" value="G_TR_2"/>
    <property type="match status" value="1"/>
</dbReference>
<keyword evidence="11" id="KW-0342">GTP-binding</keyword>
<dbReference type="PANTHER" id="PTHR43381">
    <property type="entry name" value="TRANSLATION INITIATION FACTOR IF-2-RELATED"/>
    <property type="match status" value="1"/>
</dbReference>
<dbReference type="FunFam" id="2.40.30.10:FF:000013">
    <property type="entry name" value="eukaryotic translation initiation factor 5B"/>
    <property type="match status" value="1"/>
</dbReference>
<keyword evidence="6" id="KW-0396">Initiation factor</keyword>
<proteinExistence type="inferred from homology"/>
<dbReference type="Pfam" id="PF11987">
    <property type="entry name" value="IF-2"/>
    <property type="match status" value="1"/>
</dbReference>
<dbReference type="CDD" id="cd01887">
    <property type="entry name" value="IF2_eIF5B"/>
    <property type="match status" value="1"/>
</dbReference>
<feature type="compositionally biased region" description="Acidic residues" evidence="14">
    <location>
        <begin position="353"/>
        <end position="379"/>
    </location>
</feature>
<dbReference type="EMBL" id="CAJVRC010000900">
    <property type="protein sequence ID" value="CAG8909480.1"/>
    <property type="molecule type" value="Genomic_DNA"/>
</dbReference>
<evidence type="ECO:0000256" key="5">
    <source>
        <dbReference type="ARBA" id="ARBA00022490"/>
    </source>
</evidence>
<feature type="compositionally biased region" description="Low complexity" evidence="14">
    <location>
        <begin position="341"/>
        <end position="352"/>
    </location>
</feature>
<dbReference type="Pfam" id="PF14578">
    <property type="entry name" value="GTP_EFTU_D4"/>
    <property type="match status" value="1"/>
</dbReference>
<dbReference type="PANTHER" id="PTHR43381:SF4">
    <property type="entry name" value="EUKARYOTIC TRANSLATION INITIATION FACTOR 5B"/>
    <property type="match status" value="1"/>
</dbReference>
<evidence type="ECO:0000256" key="10">
    <source>
        <dbReference type="ARBA" id="ARBA00022917"/>
    </source>
</evidence>
<keyword evidence="5" id="KW-0963">Cytoplasm</keyword>
<feature type="compositionally biased region" description="Basic and acidic residues" evidence="14">
    <location>
        <begin position="119"/>
        <end position="146"/>
    </location>
</feature>
<dbReference type="Gene3D" id="2.40.30.10">
    <property type="entry name" value="Translation factors"/>
    <property type="match status" value="2"/>
</dbReference>
<dbReference type="InterPro" id="IPR029459">
    <property type="entry name" value="EFTU-type"/>
</dbReference>
<evidence type="ECO:0000256" key="2">
    <source>
        <dbReference type="ARBA" id="ARBA00007733"/>
    </source>
</evidence>
<feature type="compositionally biased region" description="Basic and acidic residues" evidence="14">
    <location>
        <begin position="427"/>
        <end position="447"/>
    </location>
</feature>
<feature type="compositionally biased region" description="Basic and acidic residues" evidence="14">
    <location>
        <begin position="231"/>
        <end position="272"/>
    </location>
</feature>
<dbReference type="InterPro" id="IPR005225">
    <property type="entry name" value="Small_GTP-bd"/>
</dbReference>
<dbReference type="SUPFAM" id="SSF50447">
    <property type="entry name" value="Translation proteins"/>
    <property type="match status" value="1"/>
</dbReference>